<evidence type="ECO:0000256" key="1">
    <source>
        <dbReference type="SAM" id="Phobius"/>
    </source>
</evidence>
<feature type="transmembrane region" description="Helical" evidence="1">
    <location>
        <begin position="276"/>
        <end position="294"/>
    </location>
</feature>
<name>A0A7W6AI19_9HYPH</name>
<organism evidence="3 4">
    <name type="scientific">Methylobacterium brachythecii</name>
    <dbReference type="NCBI Taxonomy" id="1176177"/>
    <lineage>
        <taxon>Bacteria</taxon>
        <taxon>Pseudomonadati</taxon>
        <taxon>Pseudomonadota</taxon>
        <taxon>Alphaproteobacteria</taxon>
        <taxon>Hyphomicrobiales</taxon>
        <taxon>Methylobacteriaceae</taxon>
        <taxon>Methylobacterium</taxon>
    </lineage>
</organism>
<reference evidence="2" key="4">
    <citation type="submission" date="2023-01" db="EMBL/GenBank/DDBJ databases">
        <title>Draft genome sequence of Methylobacterium brachythecii strain NBRC 107710.</title>
        <authorList>
            <person name="Sun Q."/>
            <person name="Mori K."/>
        </authorList>
    </citation>
    <scope>NUCLEOTIDE SEQUENCE</scope>
    <source>
        <strain evidence="2">NBRC 107710</strain>
    </source>
</reference>
<evidence type="ECO:0008006" key="6">
    <source>
        <dbReference type="Google" id="ProtNLM"/>
    </source>
</evidence>
<dbReference type="EMBL" id="BSPG01000014">
    <property type="protein sequence ID" value="GLS44683.1"/>
    <property type="molecule type" value="Genomic_DNA"/>
</dbReference>
<keyword evidence="1" id="KW-0812">Transmembrane</keyword>
<feature type="transmembrane region" description="Helical" evidence="1">
    <location>
        <begin position="359"/>
        <end position="379"/>
    </location>
</feature>
<evidence type="ECO:0000313" key="3">
    <source>
        <dbReference type="EMBL" id="MBB3903103.1"/>
    </source>
</evidence>
<evidence type="ECO:0000313" key="4">
    <source>
        <dbReference type="Proteomes" id="UP000517759"/>
    </source>
</evidence>
<feature type="transmembrane region" description="Helical" evidence="1">
    <location>
        <begin position="197"/>
        <end position="226"/>
    </location>
</feature>
<keyword evidence="5" id="KW-1185">Reference proteome</keyword>
<reference evidence="3 4" key="3">
    <citation type="submission" date="2020-08" db="EMBL/GenBank/DDBJ databases">
        <title>Genomic Encyclopedia of Type Strains, Phase IV (KMG-IV): sequencing the most valuable type-strain genomes for metagenomic binning, comparative biology and taxonomic classification.</title>
        <authorList>
            <person name="Goeker M."/>
        </authorList>
    </citation>
    <scope>NUCLEOTIDE SEQUENCE [LARGE SCALE GENOMIC DNA]</scope>
    <source>
        <strain evidence="3 4">DSM 24105</strain>
    </source>
</reference>
<protein>
    <recommendedName>
        <fullName evidence="6">GtrA family protein</fullName>
    </recommendedName>
</protein>
<dbReference type="EMBL" id="JACIDN010000004">
    <property type="protein sequence ID" value="MBB3903103.1"/>
    <property type="molecule type" value="Genomic_DNA"/>
</dbReference>
<dbReference type="Proteomes" id="UP000517759">
    <property type="component" value="Unassembled WGS sequence"/>
</dbReference>
<proteinExistence type="predicted"/>
<evidence type="ECO:0000313" key="2">
    <source>
        <dbReference type="EMBL" id="GLS44683.1"/>
    </source>
</evidence>
<feature type="transmembrane region" description="Helical" evidence="1">
    <location>
        <begin position="144"/>
        <end position="162"/>
    </location>
</feature>
<keyword evidence="1" id="KW-0472">Membrane</keyword>
<feature type="transmembrane region" description="Helical" evidence="1">
    <location>
        <begin position="301"/>
        <end position="321"/>
    </location>
</feature>
<reference evidence="5" key="2">
    <citation type="journal article" date="2019" name="Int. J. Syst. Evol. Microbiol.">
        <title>The Global Catalogue of Microorganisms (GCM) 10K type strain sequencing project: providing services to taxonomists for standard genome sequencing and annotation.</title>
        <authorList>
            <consortium name="The Broad Institute Genomics Platform"/>
            <consortium name="The Broad Institute Genome Sequencing Center for Infectious Disease"/>
            <person name="Wu L."/>
            <person name="Ma J."/>
        </authorList>
    </citation>
    <scope>NUCLEOTIDE SEQUENCE [LARGE SCALE GENOMIC DNA]</scope>
    <source>
        <strain evidence="5">NBRC 107710</strain>
    </source>
</reference>
<dbReference type="RefSeq" id="WP_183505702.1">
    <property type="nucleotide sequence ID" value="NZ_BSPG01000014.1"/>
</dbReference>
<evidence type="ECO:0000313" key="5">
    <source>
        <dbReference type="Proteomes" id="UP001156881"/>
    </source>
</evidence>
<feature type="transmembrane region" description="Helical" evidence="1">
    <location>
        <begin position="120"/>
        <end position="138"/>
    </location>
</feature>
<comment type="caution">
    <text evidence="3">The sequence shown here is derived from an EMBL/GenBank/DDBJ whole genome shotgun (WGS) entry which is preliminary data.</text>
</comment>
<accession>A0A7W6AI19</accession>
<dbReference type="Proteomes" id="UP001156881">
    <property type="component" value="Unassembled WGS sequence"/>
</dbReference>
<sequence length="595" mass="61801">MAAPSVAASEDAPQRRSLVDSPWLPWGLAAYGLLTLYGTGDLTGALQTLHLGDTDDAMRLVEVRDLVAGQSWFDMVEHRFLPPAGVASHWSRLVDAPLAAAIGVLTPLVGTSLAERITTAFWPPLLFLVYALVLARGTRGLFNGRAAIFAIFAATQTLGLTIQFTPGRIDHHNIQVILLLGVGLCLMQPVRSWRSGAIAGALAAASLAVGLEALPAIALAGLIVVADWCLSARAAMPALAGFGFALTAGTTLLFGIQTAPELWSANACDALSPPWLWLSGIGGLTALAAAVLNPDRKAVRLGLTVGVGLFGIAGFAALFPICLHGPFPGMPDLVRTRWLDQVREMMPIWTLVRATPAEALGLTAALFAAAVAAVVLAATDAAHRRPLTIASLFLALGAVQTCLQLRGAYVASGIVPIIAGICLDRALPLSGTTPAGRMARIALLASVLLLNGRAWLSVGRLGEDMASPATTAQKAGTGEKSCKDAAAFSALGAQPMGTVLAAIDLGPYLLAYTPHSIVAAPYHRATAGLIAGIAVSEGTQEEIRRQAAATGAAYLVLCPATDDEGFAARLVHGETADWLEPVPLDGSPLKAWRIR</sequence>
<keyword evidence="1" id="KW-1133">Transmembrane helix</keyword>
<dbReference type="AlphaFoldDB" id="A0A7W6AI19"/>
<feature type="transmembrane region" description="Helical" evidence="1">
    <location>
        <begin position="238"/>
        <end position="256"/>
    </location>
</feature>
<gene>
    <name evidence="2" type="ORF">GCM10007884_26710</name>
    <name evidence="3" type="ORF">GGR33_002605</name>
</gene>
<reference evidence="2" key="1">
    <citation type="journal article" date="2014" name="Int. J. Syst. Evol. Microbiol.">
        <title>Complete genome of a new Firmicutes species belonging to the dominant human colonic microbiota ('Ruminococcus bicirculans') reveals two chromosomes and a selective capacity to utilize plant glucans.</title>
        <authorList>
            <consortium name="NISC Comparative Sequencing Program"/>
            <person name="Wegmann U."/>
            <person name="Louis P."/>
            <person name="Goesmann A."/>
            <person name="Henrissat B."/>
            <person name="Duncan S.H."/>
            <person name="Flint H.J."/>
        </authorList>
    </citation>
    <scope>NUCLEOTIDE SEQUENCE</scope>
    <source>
        <strain evidence="2">NBRC 107710</strain>
    </source>
</reference>